<organism evidence="3 4">
    <name type="scientific">Ethanoligenens harbinense (strain DSM 18485 / JCM 12961 / CGMCC 1.5033 / YUAN-3)</name>
    <dbReference type="NCBI Taxonomy" id="663278"/>
    <lineage>
        <taxon>Bacteria</taxon>
        <taxon>Bacillati</taxon>
        <taxon>Bacillota</taxon>
        <taxon>Clostridia</taxon>
        <taxon>Eubacteriales</taxon>
        <taxon>Oscillospiraceae</taxon>
        <taxon>Ethanoligenens</taxon>
    </lineage>
</organism>
<dbReference type="eggNOG" id="COG3935">
    <property type="taxonomic scope" value="Bacteria"/>
</dbReference>
<dbReference type="InterPro" id="IPR046059">
    <property type="entry name" value="DUF6017"/>
</dbReference>
<evidence type="ECO:0000259" key="2">
    <source>
        <dbReference type="Pfam" id="PF19481"/>
    </source>
</evidence>
<feature type="compositionally biased region" description="Basic and acidic residues" evidence="1">
    <location>
        <begin position="112"/>
        <end position="128"/>
    </location>
</feature>
<dbReference type="AlphaFoldDB" id="E6UA44"/>
<feature type="compositionally biased region" description="Polar residues" evidence="1">
    <location>
        <begin position="130"/>
        <end position="139"/>
    </location>
</feature>
<dbReference type="KEGG" id="eha:Ethha_1883"/>
<sequence length="293" mass="33233">MAVFRVERTRDYTVMSNHHLKNRALSLKAKGLLSMMLSLPDDWDYTTRGLASICREGVDAIGKTLKELENAGYMERRQLRGKDGRITDTEYTIYEQPRKPPGTPLPDTDSPDTEKPYLDNPDMEKPDTENPAQLNTKGTNIPKKLNTYGANTHLSNPADRKPEAVAPADAMDATDSYREIIKENISYDVLRQRCDPERLDEIVNILLDTVCSRKKEIRIAGEDMPAETVKSRFLKLDDSHIEYVLECLDKNTTDIRNIRSYILTALYQAPTTISSYYSALVNHDMYGNGPPGR</sequence>
<feature type="region of interest" description="Disordered" evidence="1">
    <location>
        <begin position="91"/>
        <end position="142"/>
    </location>
</feature>
<gene>
    <name evidence="3" type="ordered locus">Ethha_1883</name>
</gene>
<name>E6UA44_ETHHY</name>
<dbReference type="EMBL" id="CP002400">
    <property type="protein sequence ID" value="ADU27405.1"/>
    <property type="molecule type" value="Genomic_DNA"/>
</dbReference>
<dbReference type="Pfam" id="PF19481">
    <property type="entry name" value="DUF6017"/>
    <property type="match status" value="1"/>
</dbReference>
<evidence type="ECO:0000313" key="3">
    <source>
        <dbReference type="EMBL" id="ADU27405.1"/>
    </source>
</evidence>
<reference evidence="3 4" key="1">
    <citation type="submission" date="2010-12" db="EMBL/GenBank/DDBJ databases">
        <title>Complete sequence of Ethanoligenens harbinense YUAN-3.</title>
        <authorList>
            <person name="Lucas S."/>
            <person name="Copeland A."/>
            <person name="Lapidus A."/>
            <person name="Cheng J.-F."/>
            <person name="Bruce D."/>
            <person name="Goodwin L."/>
            <person name="Pitluck S."/>
            <person name="Chertkov O."/>
            <person name="Misra M."/>
            <person name="Detter J.C."/>
            <person name="Han C."/>
            <person name="Tapia R."/>
            <person name="Land M."/>
            <person name="Hauser L."/>
            <person name="Jeffries C."/>
            <person name="Kyrpides N."/>
            <person name="Ivanova N."/>
            <person name="Mikhailova N."/>
            <person name="Wang A."/>
            <person name="Mouttaki H."/>
            <person name="He Z."/>
            <person name="Zhou J."/>
            <person name="Hemme C.L."/>
            <person name="Woyke T."/>
        </authorList>
    </citation>
    <scope>NUCLEOTIDE SEQUENCE [LARGE SCALE GENOMIC DNA]</scope>
    <source>
        <strain evidence="4">DSM 18485 / JCM 12961 / CGMCC 1.5033 / YUAN-3</strain>
    </source>
</reference>
<evidence type="ECO:0000313" key="4">
    <source>
        <dbReference type="Proteomes" id="UP000001551"/>
    </source>
</evidence>
<evidence type="ECO:0000256" key="1">
    <source>
        <dbReference type="SAM" id="MobiDB-lite"/>
    </source>
</evidence>
<protein>
    <recommendedName>
        <fullName evidence="2">DUF6017 domain-containing protein</fullName>
    </recommendedName>
</protein>
<feature type="domain" description="DUF6017" evidence="2">
    <location>
        <begin position="156"/>
        <end position="286"/>
    </location>
</feature>
<accession>E6UA44</accession>
<keyword evidence="4" id="KW-1185">Reference proteome</keyword>
<dbReference type="STRING" id="663278.Ethha_1883"/>
<dbReference type="RefSeq" id="WP_013485756.1">
    <property type="nucleotide sequence ID" value="NC_014828.1"/>
</dbReference>
<proteinExistence type="predicted"/>
<dbReference type="Proteomes" id="UP000001551">
    <property type="component" value="Chromosome"/>
</dbReference>
<dbReference type="HOGENOM" id="CLU_053821_0_0_9"/>